<dbReference type="Gene3D" id="3.30.870.10">
    <property type="entry name" value="Endonuclease Chain A"/>
    <property type="match status" value="1"/>
</dbReference>
<comment type="caution">
    <text evidence="3">The sequence shown here is derived from an EMBL/GenBank/DDBJ whole genome shotgun (WGS) entry which is preliminary data.</text>
</comment>
<name>A0A7Y9DLT8_9ACTN</name>
<dbReference type="Pfam" id="PF04851">
    <property type="entry name" value="ResIII"/>
    <property type="match status" value="1"/>
</dbReference>
<organism evidence="3 4">
    <name type="scientific">Kineococcus aurantiacus</name>
    <dbReference type="NCBI Taxonomy" id="37633"/>
    <lineage>
        <taxon>Bacteria</taxon>
        <taxon>Bacillati</taxon>
        <taxon>Actinomycetota</taxon>
        <taxon>Actinomycetes</taxon>
        <taxon>Kineosporiales</taxon>
        <taxon>Kineosporiaceae</taxon>
        <taxon>Kineococcus</taxon>
    </lineage>
</organism>
<dbReference type="SUPFAM" id="SSF52540">
    <property type="entry name" value="P-loop containing nucleoside triphosphate hydrolases"/>
    <property type="match status" value="1"/>
</dbReference>
<dbReference type="Pfam" id="PF13091">
    <property type="entry name" value="PLDc_2"/>
    <property type="match status" value="1"/>
</dbReference>
<keyword evidence="3" id="KW-0347">Helicase</keyword>
<dbReference type="GO" id="GO:0016887">
    <property type="term" value="F:ATP hydrolysis activity"/>
    <property type="evidence" value="ECO:0007669"/>
    <property type="project" value="TreeGrafter"/>
</dbReference>
<dbReference type="InterPro" id="IPR027417">
    <property type="entry name" value="P-loop_NTPase"/>
</dbReference>
<dbReference type="CDD" id="cd18799">
    <property type="entry name" value="SF2_C_EcoAI-like"/>
    <property type="match status" value="1"/>
</dbReference>
<dbReference type="PANTHER" id="PTHR47962">
    <property type="entry name" value="ATP-DEPENDENT HELICASE LHR-RELATED-RELATED"/>
    <property type="match status" value="1"/>
</dbReference>
<dbReference type="GO" id="GO:0005524">
    <property type="term" value="F:ATP binding"/>
    <property type="evidence" value="ECO:0007669"/>
    <property type="project" value="InterPro"/>
</dbReference>
<dbReference type="SUPFAM" id="SSF56024">
    <property type="entry name" value="Phospholipase D/nuclease"/>
    <property type="match status" value="1"/>
</dbReference>
<dbReference type="InterPro" id="IPR006935">
    <property type="entry name" value="Helicase/UvrB_N"/>
</dbReference>
<dbReference type="PANTHER" id="PTHR47962:SF7">
    <property type="entry name" value="MITOCHONDRIAL ATP-DEPENDENT HELICASE IRC3-RELATED"/>
    <property type="match status" value="1"/>
</dbReference>
<dbReference type="Pfam" id="PF00271">
    <property type="entry name" value="Helicase_C"/>
    <property type="match status" value="1"/>
</dbReference>
<dbReference type="PROSITE" id="PS51192">
    <property type="entry name" value="HELICASE_ATP_BIND_1"/>
    <property type="match status" value="1"/>
</dbReference>
<dbReference type="InterPro" id="IPR052511">
    <property type="entry name" value="ATP-dep_Helicase"/>
</dbReference>
<dbReference type="Gene3D" id="3.40.50.300">
    <property type="entry name" value="P-loop containing nucleotide triphosphate hydrolases"/>
    <property type="match status" value="2"/>
</dbReference>
<protein>
    <submittedName>
        <fullName evidence="3">Superfamily II DNA or RNA helicase/HKD family nuclease</fullName>
    </submittedName>
</protein>
<dbReference type="Pfam" id="PF11907">
    <property type="entry name" value="DUF3427"/>
    <property type="match status" value="1"/>
</dbReference>
<dbReference type="CDD" id="cd09203">
    <property type="entry name" value="PLDc_N_DEXD_b1"/>
    <property type="match status" value="1"/>
</dbReference>
<evidence type="ECO:0000313" key="4">
    <source>
        <dbReference type="Proteomes" id="UP000521922"/>
    </source>
</evidence>
<dbReference type="CDD" id="cd18032">
    <property type="entry name" value="DEXHc_RE_I_III_res"/>
    <property type="match status" value="1"/>
</dbReference>
<dbReference type="GO" id="GO:0004386">
    <property type="term" value="F:helicase activity"/>
    <property type="evidence" value="ECO:0007669"/>
    <property type="project" value="UniProtKB-KW"/>
</dbReference>
<dbReference type="InterPro" id="IPR025202">
    <property type="entry name" value="PLD-like_dom"/>
</dbReference>
<reference evidence="3 4" key="1">
    <citation type="submission" date="2020-07" db="EMBL/GenBank/DDBJ databases">
        <title>Sequencing the genomes of 1000 actinobacteria strains.</title>
        <authorList>
            <person name="Klenk H.-P."/>
        </authorList>
    </citation>
    <scope>NUCLEOTIDE SEQUENCE [LARGE SCALE GENOMIC DNA]</scope>
    <source>
        <strain evidence="3 4">DSM 7487</strain>
    </source>
</reference>
<dbReference type="SMART" id="SM00487">
    <property type="entry name" value="DEXDc"/>
    <property type="match status" value="1"/>
</dbReference>
<dbReference type="PROSITE" id="PS51194">
    <property type="entry name" value="HELICASE_CTER"/>
    <property type="match status" value="1"/>
</dbReference>
<dbReference type="InterPro" id="IPR014001">
    <property type="entry name" value="Helicase_ATP-bd"/>
</dbReference>
<keyword evidence="3" id="KW-0067">ATP-binding</keyword>
<dbReference type="GO" id="GO:0003677">
    <property type="term" value="F:DNA binding"/>
    <property type="evidence" value="ECO:0007669"/>
    <property type="project" value="InterPro"/>
</dbReference>
<sequence>MGNEDVPHVVATHLGRAILTALHGQSSTAAQNDLVRRVLDVLDAPTGVPVLDERGRFQQLLSVTQEATPPRPATPLSEAALLTNSPGEPALGSEIRAELESADSVDLIVAFLKWSGLRLLDEPLRRLRDRGAKVRIITTTYMGATERRTVDALVRDYGADVKVIYETTRTRLHAKAWIFRRNTGFHTGYVGSSNLSRSALLDGLEWNVRLSSVATPALIDKFDATFESYWASPTFETYDPDRDAARLDAALRDAGATGKSGTPVDMSSIEVTPRPHQQEMLEQLAGERQLHGRHRNLVVAATGTGKTVLAALDYRDLRRQHGRDLRLLFVAHRKELLEQAMRTYRQVLADGSFGELLVGGLEPREGRHVFASVQSLTPQRIASLPADAFDVVVLDECHHGTAPTYRRVVEHFEPMELLGLTATPERGDGRDVLALFDGRIATELRLWDALADDLLVPFHYFGVNDEVDLSAVKWSRGRYDVDGLENLYTGNDARARIVLRELERRVSDPQAIKGLGFCVSVAHAQYMARVFTDAGIPSVAVSSESDTQERTSALGRLRRGEIAAIFTVDLYNEGVDVPEVDTALFLRPTESSTVFLQQLGRGLRTAHGKAVLTVLDFVGNQNEGFRFDARFQALTGLARGRLAQQVEKGFPLLPTGCSIVLDRVVQERVLSSLKRQLQPQRRALVNEVRSLGTTALATFLAESGHGLREVLRSDRSWTMLCREAGLDVPDGGDLEPKLLKRVAAVAHVDDSARAETYRRLLRGEQPTGSVEEALARMLTASLVPGSYSEAHLSRLAGAVDEPAVRDELSQVVDLAFDTARRPTAELAGSLHDVPLAVHARYSRNEIVAALGLISDKRPPERFREGVLWAPHLETDAFLITLNKSDADFSPTTMYRDYPLTRELFHWESQSTTSVASVTGQRYLHHRENGTHVLLFARPAKTGDLGPEPFLFLGQADYVSHRGDRPIAITWKLRHEMPMDFFAAATVVQSA</sequence>
<evidence type="ECO:0000259" key="1">
    <source>
        <dbReference type="PROSITE" id="PS51192"/>
    </source>
</evidence>
<gene>
    <name evidence="3" type="ORF">BJ968_002416</name>
</gene>
<feature type="domain" description="Helicase ATP-binding" evidence="1">
    <location>
        <begin position="287"/>
        <end position="442"/>
    </location>
</feature>
<accession>A0A7Y9DLT8</accession>
<dbReference type="Proteomes" id="UP000521922">
    <property type="component" value="Unassembled WGS sequence"/>
</dbReference>
<keyword evidence="3" id="KW-0378">Hydrolase</keyword>
<dbReference type="SMART" id="SM00490">
    <property type="entry name" value="HELICc"/>
    <property type="match status" value="1"/>
</dbReference>
<keyword evidence="4" id="KW-1185">Reference proteome</keyword>
<feature type="domain" description="Helicase C-terminal" evidence="2">
    <location>
        <begin position="498"/>
        <end position="654"/>
    </location>
</feature>
<proteinExistence type="predicted"/>
<evidence type="ECO:0000259" key="2">
    <source>
        <dbReference type="PROSITE" id="PS51194"/>
    </source>
</evidence>
<dbReference type="InterPro" id="IPR021835">
    <property type="entry name" value="DUF3427"/>
</dbReference>
<dbReference type="AlphaFoldDB" id="A0A7Y9DLT8"/>
<keyword evidence="3" id="KW-0547">Nucleotide-binding</keyword>
<evidence type="ECO:0000313" key="3">
    <source>
        <dbReference type="EMBL" id="NYD22876.1"/>
    </source>
</evidence>
<dbReference type="EMBL" id="JACCBB010000001">
    <property type="protein sequence ID" value="NYD22876.1"/>
    <property type="molecule type" value="Genomic_DNA"/>
</dbReference>
<dbReference type="InterPro" id="IPR001650">
    <property type="entry name" value="Helicase_C-like"/>
</dbReference>